<organism evidence="1 2">
    <name type="scientific">Arachis hypogaea</name>
    <name type="common">Peanut</name>
    <dbReference type="NCBI Taxonomy" id="3818"/>
    <lineage>
        <taxon>Eukaryota</taxon>
        <taxon>Viridiplantae</taxon>
        <taxon>Streptophyta</taxon>
        <taxon>Embryophyta</taxon>
        <taxon>Tracheophyta</taxon>
        <taxon>Spermatophyta</taxon>
        <taxon>Magnoliopsida</taxon>
        <taxon>eudicotyledons</taxon>
        <taxon>Gunneridae</taxon>
        <taxon>Pentapetalae</taxon>
        <taxon>rosids</taxon>
        <taxon>fabids</taxon>
        <taxon>Fabales</taxon>
        <taxon>Fabaceae</taxon>
        <taxon>Papilionoideae</taxon>
        <taxon>50 kb inversion clade</taxon>
        <taxon>dalbergioids sensu lato</taxon>
        <taxon>Dalbergieae</taxon>
        <taxon>Pterocarpus clade</taxon>
        <taxon>Arachis</taxon>
    </lineage>
</organism>
<protein>
    <submittedName>
        <fullName evidence="1">Uncharacterized protein</fullName>
    </submittedName>
</protein>
<evidence type="ECO:0000313" key="2">
    <source>
        <dbReference type="Proteomes" id="UP000289738"/>
    </source>
</evidence>
<accession>A0A444ZU66</accession>
<keyword evidence="2" id="KW-1185">Reference proteome</keyword>
<dbReference type="Proteomes" id="UP000289738">
    <property type="component" value="Chromosome B03"/>
</dbReference>
<sequence length="64" mass="7712">MLQHPMEYGQLNDSWLIKYVALEFDGKLKIGLDISQQRNRLYKVGILWLYTLSQVRRRRNKAMD</sequence>
<dbReference type="EMBL" id="SDMP01000013">
    <property type="protein sequence ID" value="RYR17718.1"/>
    <property type="molecule type" value="Genomic_DNA"/>
</dbReference>
<dbReference type="AlphaFoldDB" id="A0A444ZU66"/>
<gene>
    <name evidence="1" type="ORF">Ahy_B03g062411</name>
</gene>
<reference evidence="1 2" key="1">
    <citation type="submission" date="2019-01" db="EMBL/GenBank/DDBJ databases">
        <title>Sequencing of cultivated peanut Arachis hypogaea provides insights into genome evolution and oil improvement.</title>
        <authorList>
            <person name="Chen X."/>
        </authorList>
    </citation>
    <scope>NUCLEOTIDE SEQUENCE [LARGE SCALE GENOMIC DNA]</scope>
    <source>
        <strain evidence="2">cv. Fuhuasheng</strain>
        <tissue evidence="1">Leaves</tissue>
    </source>
</reference>
<evidence type="ECO:0000313" key="1">
    <source>
        <dbReference type="EMBL" id="RYR17718.1"/>
    </source>
</evidence>
<comment type="caution">
    <text evidence="1">The sequence shown here is derived from an EMBL/GenBank/DDBJ whole genome shotgun (WGS) entry which is preliminary data.</text>
</comment>
<name>A0A444ZU66_ARAHY</name>
<proteinExistence type="predicted"/>